<gene>
    <name evidence="3" type="ORF">Pla108_41970</name>
</gene>
<name>A0A5C5ZXR7_9BACT</name>
<feature type="chain" id="PRO_5022842232" evidence="2">
    <location>
        <begin position="22"/>
        <end position="357"/>
    </location>
</feature>
<evidence type="ECO:0000256" key="2">
    <source>
        <dbReference type="SAM" id="SignalP"/>
    </source>
</evidence>
<proteinExistence type="predicted"/>
<evidence type="ECO:0000256" key="1">
    <source>
        <dbReference type="SAM" id="MobiDB-lite"/>
    </source>
</evidence>
<accession>A0A5C5ZXR7</accession>
<keyword evidence="2" id="KW-0732">Signal</keyword>
<protein>
    <submittedName>
        <fullName evidence="3">Uncharacterized protein</fullName>
    </submittedName>
</protein>
<dbReference type="AlphaFoldDB" id="A0A5C5ZXR7"/>
<keyword evidence="4" id="KW-1185">Reference proteome</keyword>
<comment type="caution">
    <text evidence="3">The sequence shown here is derived from an EMBL/GenBank/DDBJ whole genome shotgun (WGS) entry which is preliminary data.</text>
</comment>
<dbReference type="Proteomes" id="UP000317421">
    <property type="component" value="Unassembled WGS sequence"/>
</dbReference>
<dbReference type="EMBL" id="SJPR01000015">
    <property type="protein sequence ID" value="TWT91787.1"/>
    <property type="molecule type" value="Genomic_DNA"/>
</dbReference>
<sequence precursor="true">MKLIRLAVIAFIAMLCDSAFCQEQLDELIRRPGYVPTIAVAPDTLKELGHGVFLANNALKKRNTQLSLVYGLRPKLPDNTTPVVLIGPRGLRIAAFSKSTQNAIFLREDLLRKSYDEIYAATAKSLPQIRAANREELARFRDSVRKLRAMPPSQRLDWPEEKIRSAERTAELAEGEAKRLSTDDFSYPRFLAIILLHEVGHLQHQGGGSFGLFAHSEPGSAQHTKPTEQKKLETEADLFAASVLYEAVRSKNLAAEVREELDLAMHPFWVLGNIESIRRRQQGQNILDVKDPGLTHEAQVLRSYRINLFIAKRENPALVPALEQALKEIEELRSKRIKASMKDGNSNRWNSRKDDTS</sequence>
<feature type="signal peptide" evidence="2">
    <location>
        <begin position="1"/>
        <end position="21"/>
    </location>
</feature>
<dbReference type="RefSeq" id="WP_146446865.1">
    <property type="nucleotide sequence ID" value="NZ_SJPR01000015.1"/>
</dbReference>
<evidence type="ECO:0000313" key="3">
    <source>
        <dbReference type="EMBL" id="TWT91787.1"/>
    </source>
</evidence>
<organism evidence="3 4">
    <name type="scientific">Botrimarina colliarenosi</name>
    <dbReference type="NCBI Taxonomy" id="2528001"/>
    <lineage>
        <taxon>Bacteria</taxon>
        <taxon>Pseudomonadati</taxon>
        <taxon>Planctomycetota</taxon>
        <taxon>Planctomycetia</taxon>
        <taxon>Pirellulales</taxon>
        <taxon>Lacipirellulaceae</taxon>
        <taxon>Botrimarina</taxon>
    </lineage>
</organism>
<reference evidence="3 4" key="1">
    <citation type="submission" date="2019-02" db="EMBL/GenBank/DDBJ databases">
        <title>Deep-cultivation of Planctomycetes and their phenomic and genomic characterization uncovers novel biology.</title>
        <authorList>
            <person name="Wiegand S."/>
            <person name="Jogler M."/>
            <person name="Boedeker C."/>
            <person name="Pinto D."/>
            <person name="Vollmers J."/>
            <person name="Rivas-Marin E."/>
            <person name="Kohn T."/>
            <person name="Peeters S.H."/>
            <person name="Heuer A."/>
            <person name="Rast P."/>
            <person name="Oberbeckmann S."/>
            <person name="Bunk B."/>
            <person name="Jeske O."/>
            <person name="Meyerdierks A."/>
            <person name="Storesund J.E."/>
            <person name="Kallscheuer N."/>
            <person name="Luecker S."/>
            <person name="Lage O.M."/>
            <person name="Pohl T."/>
            <person name="Merkel B.J."/>
            <person name="Hornburger P."/>
            <person name="Mueller R.-W."/>
            <person name="Bruemmer F."/>
            <person name="Labrenz M."/>
            <person name="Spormann A.M."/>
            <person name="Op Den Camp H."/>
            <person name="Overmann J."/>
            <person name="Amann R."/>
            <person name="Jetten M.S.M."/>
            <person name="Mascher T."/>
            <person name="Medema M.H."/>
            <person name="Devos D.P."/>
            <person name="Kaster A.-K."/>
            <person name="Ovreas L."/>
            <person name="Rohde M."/>
            <person name="Galperin M.Y."/>
            <person name="Jogler C."/>
        </authorList>
    </citation>
    <scope>NUCLEOTIDE SEQUENCE [LARGE SCALE GENOMIC DNA]</scope>
    <source>
        <strain evidence="3 4">Pla108</strain>
    </source>
</reference>
<evidence type="ECO:0000313" key="4">
    <source>
        <dbReference type="Proteomes" id="UP000317421"/>
    </source>
</evidence>
<feature type="region of interest" description="Disordered" evidence="1">
    <location>
        <begin position="210"/>
        <end position="230"/>
    </location>
</feature>